<evidence type="ECO:0000313" key="2">
    <source>
        <dbReference type="Proteomes" id="UP000441354"/>
    </source>
</evidence>
<reference evidence="1 2" key="1">
    <citation type="journal article" date="2014" name="Arch. Microbiol.">
        <title>Bacillus mesophilum sp. nov., strain IITR-54T, a novel 4-chlorobiphenyl dechlorinating bacterium.</title>
        <authorList>
            <person name="Manickam N."/>
            <person name="Singh N.K."/>
            <person name="Bajaj A."/>
            <person name="Kumar R.M."/>
            <person name="Kaur G."/>
            <person name="Kaur N."/>
            <person name="Bala M."/>
            <person name="Kumar A."/>
            <person name="Mayilraj S."/>
        </authorList>
    </citation>
    <scope>NUCLEOTIDE SEQUENCE [LARGE SCALE GENOMIC DNA]</scope>
    <source>
        <strain evidence="1 2">IITR-54</strain>
    </source>
</reference>
<sequence length="271" mass="31439">MQKLTTNLADVKSQIHEHVKHSYLFKYINEPVIDEDKLLLFTSIFSLYDLPKVQAEQYAVTAMLVQIALDTHELVENGELNAELHKSRQLTILAGTYYSGLYYKILSSIEDVGMIRTLAEGIKEVNEHKISVYRKDSKSIKTLMDSVKKIESALFERVLTYFNSENLQGFTANILFYKKLLMERDRFFKEKPSIVFEALGELVFPEADLQNSSIDYRDELLSIADSYIENTRQEIEKLYKQIPYMNSSLQQKIQAMIDYDTHKVKSFAEEG</sequence>
<keyword evidence="2" id="KW-1185">Reference proteome</keyword>
<dbReference type="RefSeq" id="WP_151573089.1">
    <property type="nucleotide sequence ID" value="NZ_WBOT01000002.1"/>
</dbReference>
<dbReference type="InterPro" id="IPR009920">
    <property type="entry name" value="HEPPP_synth_su1"/>
</dbReference>
<dbReference type="AlphaFoldDB" id="A0A7V7RMX5"/>
<proteinExistence type="predicted"/>
<gene>
    <name evidence="1" type="ORF">F7732_06260</name>
</gene>
<dbReference type="Proteomes" id="UP000441354">
    <property type="component" value="Unassembled WGS sequence"/>
</dbReference>
<name>A0A7V7RMX5_9BACI</name>
<protein>
    <submittedName>
        <fullName evidence="1">Heptaprenyl diphosphate synthase component 1</fullName>
    </submittedName>
</protein>
<dbReference type="EMBL" id="WBOT01000002">
    <property type="protein sequence ID" value="KAB2333688.1"/>
    <property type="molecule type" value="Genomic_DNA"/>
</dbReference>
<evidence type="ECO:0000313" key="1">
    <source>
        <dbReference type="EMBL" id="KAB2333688.1"/>
    </source>
</evidence>
<dbReference type="Pfam" id="PF07307">
    <property type="entry name" value="HEPPP_synt_1"/>
    <property type="match status" value="1"/>
</dbReference>
<dbReference type="GO" id="GO:0009234">
    <property type="term" value="P:menaquinone biosynthetic process"/>
    <property type="evidence" value="ECO:0007669"/>
    <property type="project" value="InterPro"/>
</dbReference>
<dbReference type="OrthoDB" id="2417886at2"/>
<dbReference type="Gene3D" id="1.20.120.1450">
    <property type="match status" value="1"/>
</dbReference>
<accession>A0A7V7RMX5</accession>
<comment type="caution">
    <text evidence="1">The sequence shown here is derived from an EMBL/GenBank/DDBJ whole genome shotgun (WGS) entry which is preliminary data.</text>
</comment>
<organism evidence="1 2">
    <name type="scientific">Bacillus mesophilum</name>
    <dbReference type="NCBI Taxonomy" id="1071718"/>
    <lineage>
        <taxon>Bacteria</taxon>
        <taxon>Bacillati</taxon>
        <taxon>Bacillota</taxon>
        <taxon>Bacilli</taxon>
        <taxon>Bacillales</taxon>
        <taxon>Bacillaceae</taxon>
        <taxon>Bacillus</taxon>
    </lineage>
</organism>